<dbReference type="InterPro" id="IPR036640">
    <property type="entry name" value="ABC1_TM_sf"/>
</dbReference>
<protein>
    <submittedName>
        <fullName evidence="7">Putative ABC transporter protein</fullName>
    </submittedName>
</protein>
<accession>K2S709</accession>
<name>K2S709_MACPH</name>
<dbReference type="GO" id="GO:0005524">
    <property type="term" value="F:ATP binding"/>
    <property type="evidence" value="ECO:0007669"/>
    <property type="project" value="InterPro"/>
</dbReference>
<reference evidence="7 8" key="1">
    <citation type="journal article" date="2012" name="BMC Genomics">
        <title>Tools to kill: Genome of one of the most destructive plant pathogenic fungi Macrophomina phaseolina.</title>
        <authorList>
            <person name="Islam M.S."/>
            <person name="Haque M.S."/>
            <person name="Islam M.M."/>
            <person name="Emdad E.M."/>
            <person name="Halim A."/>
            <person name="Hossen Q.M.M."/>
            <person name="Hossain M.Z."/>
            <person name="Ahmed B."/>
            <person name="Rahim S."/>
            <person name="Rahman M.S."/>
            <person name="Alam M.M."/>
            <person name="Hou S."/>
            <person name="Wan X."/>
            <person name="Saito J.A."/>
            <person name="Alam M."/>
        </authorList>
    </citation>
    <scope>NUCLEOTIDE SEQUENCE [LARGE SCALE GENOMIC DNA]</scope>
    <source>
        <strain evidence="7 8">MS6</strain>
    </source>
</reference>
<evidence type="ECO:0000313" key="8">
    <source>
        <dbReference type="Proteomes" id="UP000007129"/>
    </source>
</evidence>
<evidence type="ECO:0000256" key="2">
    <source>
        <dbReference type="ARBA" id="ARBA00022989"/>
    </source>
</evidence>
<feature type="compositionally biased region" description="Polar residues" evidence="4">
    <location>
        <begin position="1"/>
        <end position="15"/>
    </location>
</feature>
<evidence type="ECO:0000256" key="3">
    <source>
        <dbReference type="ARBA" id="ARBA00023136"/>
    </source>
</evidence>
<dbReference type="AlphaFoldDB" id="K2S709"/>
<keyword evidence="2 5" id="KW-1133">Transmembrane helix</keyword>
<dbReference type="PROSITE" id="PS50929">
    <property type="entry name" value="ABC_TM1F"/>
    <property type="match status" value="1"/>
</dbReference>
<feature type="domain" description="ABC transmembrane type-1" evidence="6">
    <location>
        <begin position="76"/>
        <end position="244"/>
    </location>
</feature>
<dbReference type="GO" id="GO:0016020">
    <property type="term" value="C:membrane"/>
    <property type="evidence" value="ECO:0007669"/>
    <property type="project" value="InterPro"/>
</dbReference>
<dbReference type="OrthoDB" id="6500128at2759"/>
<feature type="transmembrane region" description="Helical" evidence="5">
    <location>
        <begin position="189"/>
        <end position="208"/>
    </location>
</feature>
<dbReference type="InParanoid" id="K2S709"/>
<dbReference type="Gene3D" id="1.20.1560.10">
    <property type="entry name" value="ABC transporter type 1, transmembrane domain"/>
    <property type="match status" value="1"/>
</dbReference>
<evidence type="ECO:0000313" key="7">
    <source>
        <dbReference type="EMBL" id="EKG22628.1"/>
    </source>
</evidence>
<evidence type="ECO:0000256" key="4">
    <source>
        <dbReference type="SAM" id="MobiDB-lite"/>
    </source>
</evidence>
<dbReference type="eggNOG" id="KOG0056">
    <property type="taxonomic scope" value="Eukaryota"/>
</dbReference>
<organism evidence="7 8">
    <name type="scientific">Macrophomina phaseolina (strain MS6)</name>
    <name type="common">Charcoal rot fungus</name>
    <dbReference type="NCBI Taxonomy" id="1126212"/>
    <lineage>
        <taxon>Eukaryota</taxon>
        <taxon>Fungi</taxon>
        <taxon>Dikarya</taxon>
        <taxon>Ascomycota</taxon>
        <taxon>Pezizomycotina</taxon>
        <taxon>Dothideomycetes</taxon>
        <taxon>Dothideomycetes incertae sedis</taxon>
        <taxon>Botryosphaeriales</taxon>
        <taxon>Botryosphaeriaceae</taxon>
        <taxon>Macrophomina</taxon>
    </lineage>
</organism>
<comment type="caution">
    <text evidence="7">The sequence shown here is derived from an EMBL/GenBank/DDBJ whole genome shotgun (WGS) entry which is preliminary data.</text>
</comment>
<keyword evidence="3 5" id="KW-0472">Membrane</keyword>
<dbReference type="Pfam" id="PF00664">
    <property type="entry name" value="ABC_membrane"/>
    <property type="match status" value="1"/>
</dbReference>
<gene>
    <name evidence="7" type="ORF">MPH_00032</name>
</gene>
<dbReference type="SUPFAM" id="SSF90123">
    <property type="entry name" value="ABC transporter transmembrane region"/>
    <property type="match status" value="1"/>
</dbReference>
<feature type="region of interest" description="Disordered" evidence="4">
    <location>
        <begin position="1"/>
        <end position="20"/>
    </location>
</feature>
<feature type="transmembrane region" description="Helical" evidence="5">
    <location>
        <begin position="214"/>
        <end position="234"/>
    </location>
</feature>
<evidence type="ECO:0000256" key="5">
    <source>
        <dbReference type="SAM" id="Phobius"/>
    </source>
</evidence>
<evidence type="ECO:0000259" key="6">
    <source>
        <dbReference type="PROSITE" id="PS50929"/>
    </source>
</evidence>
<proteinExistence type="predicted"/>
<dbReference type="GO" id="GO:0140359">
    <property type="term" value="F:ABC-type transporter activity"/>
    <property type="evidence" value="ECO:0007669"/>
    <property type="project" value="InterPro"/>
</dbReference>
<dbReference type="VEuPathDB" id="FungiDB:MPH_00032"/>
<dbReference type="Proteomes" id="UP000007129">
    <property type="component" value="Unassembled WGS sequence"/>
</dbReference>
<dbReference type="STRING" id="1126212.K2S709"/>
<evidence type="ECO:0000256" key="1">
    <source>
        <dbReference type="ARBA" id="ARBA00022692"/>
    </source>
</evidence>
<dbReference type="EMBL" id="AHHD01000005">
    <property type="protein sequence ID" value="EKG22628.1"/>
    <property type="molecule type" value="Genomic_DNA"/>
</dbReference>
<dbReference type="HOGENOM" id="CLU_811510_0_0_1"/>
<dbReference type="InterPro" id="IPR011527">
    <property type="entry name" value="ABC1_TM_dom"/>
</dbReference>
<sequence>MLYSAQQKKPGSSEASPLLDAEDDATYYGATNAQKKLDRPARDAQTTGWLDYLIGFGTFWPYIWPSKSFALQCRAFVCVGLLIMQRIINILVPLQLGRVVAALGYGRIPWKELLLYTLFRTLQGQQGVIASIRSLIWIPIGQAAYRRLTESAFEHVLSLSLEFHLGKRLGEVMSALGKGSAINTFLDSLIFQLFPMVADIGVAAVYLLATFDPLYSLIIIAMGGIYLFVTVYMAKYRGRARRRMVHEDREMDAVNPRRDFPVFGPHHDVSVRGVLRLSLAEFTEHEPESYLCPRSHACNLSFGIPRVHRYAGGGCLYYSSFLLDPTSGPTGFLRKLLYTDTE</sequence>
<keyword evidence="1 5" id="KW-0812">Transmembrane</keyword>